<keyword evidence="5 12" id="KW-0812">Transmembrane</keyword>
<dbReference type="Proteomes" id="UP000288805">
    <property type="component" value="Unassembled WGS sequence"/>
</dbReference>
<evidence type="ECO:0000256" key="8">
    <source>
        <dbReference type="ARBA" id="ARBA00022989"/>
    </source>
</evidence>
<dbReference type="PANTHER" id="PTHR48063">
    <property type="entry name" value="LRR RECEPTOR-LIKE KINASE"/>
    <property type="match status" value="1"/>
</dbReference>
<keyword evidence="13" id="KW-0418">Kinase</keyword>
<dbReference type="SUPFAM" id="SSF52058">
    <property type="entry name" value="L domain-like"/>
    <property type="match status" value="2"/>
</dbReference>
<comment type="similarity">
    <text evidence="2">Belongs to the RLP family.</text>
</comment>
<gene>
    <name evidence="13" type="primary">FLS2_25</name>
    <name evidence="13" type="ORF">CK203_048313</name>
</gene>
<evidence type="ECO:0000256" key="1">
    <source>
        <dbReference type="ARBA" id="ARBA00004251"/>
    </source>
</evidence>
<proteinExistence type="inferred from homology"/>
<evidence type="ECO:0000256" key="9">
    <source>
        <dbReference type="ARBA" id="ARBA00023136"/>
    </source>
</evidence>
<comment type="subcellular location">
    <subcellularLocation>
        <location evidence="1">Cell membrane</location>
        <topology evidence="1">Single-pass type I membrane protein</topology>
    </subcellularLocation>
</comment>
<dbReference type="GO" id="GO:0016301">
    <property type="term" value="F:kinase activity"/>
    <property type="evidence" value="ECO:0007669"/>
    <property type="project" value="UniProtKB-KW"/>
</dbReference>
<dbReference type="AlphaFoldDB" id="A0A438HRG6"/>
<organism evidence="13 14">
    <name type="scientific">Vitis vinifera</name>
    <name type="common">Grape</name>
    <dbReference type="NCBI Taxonomy" id="29760"/>
    <lineage>
        <taxon>Eukaryota</taxon>
        <taxon>Viridiplantae</taxon>
        <taxon>Streptophyta</taxon>
        <taxon>Embryophyta</taxon>
        <taxon>Tracheophyta</taxon>
        <taxon>Spermatophyta</taxon>
        <taxon>Magnoliopsida</taxon>
        <taxon>eudicotyledons</taxon>
        <taxon>Gunneridae</taxon>
        <taxon>Pentapetalae</taxon>
        <taxon>rosids</taxon>
        <taxon>Vitales</taxon>
        <taxon>Vitaceae</taxon>
        <taxon>Viteae</taxon>
        <taxon>Vitis</taxon>
    </lineage>
</organism>
<evidence type="ECO:0000313" key="13">
    <source>
        <dbReference type="EMBL" id="RVW87053.1"/>
    </source>
</evidence>
<dbReference type="InterPro" id="IPR003591">
    <property type="entry name" value="Leu-rich_rpt_typical-subtyp"/>
</dbReference>
<keyword evidence="13" id="KW-0808">Transferase</keyword>
<keyword evidence="11" id="KW-0325">Glycoprotein</keyword>
<evidence type="ECO:0000256" key="12">
    <source>
        <dbReference type="SAM" id="Phobius"/>
    </source>
</evidence>
<evidence type="ECO:0000256" key="2">
    <source>
        <dbReference type="ARBA" id="ARBA00009592"/>
    </source>
</evidence>
<keyword evidence="7" id="KW-0677">Repeat</keyword>
<keyword evidence="6" id="KW-0732">Signal</keyword>
<dbReference type="FunFam" id="3.80.10.10:FF:000649">
    <property type="entry name" value="Leucine Rich Repeat family protein"/>
    <property type="match status" value="2"/>
</dbReference>
<keyword evidence="4" id="KW-0433">Leucine-rich repeat</keyword>
<accession>A0A438HRG6</accession>
<reference evidence="13 14" key="1">
    <citation type="journal article" date="2018" name="PLoS Genet.">
        <title>Population sequencing reveals clonal diversity and ancestral inbreeding in the grapevine cultivar Chardonnay.</title>
        <authorList>
            <person name="Roach M.J."/>
            <person name="Johnson D.L."/>
            <person name="Bohlmann J."/>
            <person name="van Vuuren H.J."/>
            <person name="Jones S.J."/>
            <person name="Pretorius I.S."/>
            <person name="Schmidt S.A."/>
            <person name="Borneman A.R."/>
        </authorList>
    </citation>
    <scope>NUCLEOTIDE SEQUENCE [LARGE SCALE GENOMIC DNA]</scope>
    <source>
        <strain evidence="14">cv. Chardonnay</strain>
        <tissue evidence="13">Leaf</tissue>
    </source>
</reference>
<keyword evidence="3" id="KW-1003">Cell membrane</keyword>
<dbReference type="FunFam" id="3.80.10.10:FF:001347">
    <property type="entry name" value="LRR receptor-like serine/threonine-protein kinase GSO2"/>
    <property type="match status" value="1"/>
</dbReference>
<evidence type="ECO:0000256" key="5">
    <source>
        <dbReference type="ARBA" id="ARBA00022692"/>
    </source>
</evidence>
<dbReference type="EMBL" id="QGNW01000187">
    <property type="protein sequence ID" value="RVW87053.1"/>
    <property type="molecule type" value="Genomic_DNA"/>
</dbReference>
<dbReference type="InterPro" id="IPR046956">
    <property type="entry name" value="RLP23-like"/>
</dbReference>
<keyword evidence="10 13" id="KW-0675">Receptor</keyword>
<comment type="caution">
    <text evidence="13">The sequence shown here is derived from an EMBL/GenBank/DDBJ whole genome shotgun (WGS) entry which is preliminary data.</text>
</comment>
<feature type="transmembrane region" description="Helical" evidence="12">
    <location>
        <begin position="6"/>
        <end position="23"/>
    </location>
</feature>
<dbReference type="GO" id="GO:0005886">
    <property type="term" value="C:plasma membrane"/>
    <property type="evidence" value="ECO:0007669"/>
    <property type="project" value="UniProtKB-SubCell"/>
</dbReference>
<evidence type="ECO:0000256" key="4">
    <source>
        <dbReference type="ARBA" id="ARBA00022614"/>
    </source>
</evidence>
<evidence type="ECO:0000256" key="3">
    <source>
        <dbReference type="ARBA" id="ARBA00022475"/>
    </source>
</evidence>
<evidence type="ECO:0000256" key="7">
    <source>
        <dbReference type="ARBA" id="ARBA00022737"/>
    </source>
</evidence>
<evidence type="ECO:0000256" key="6">
    <source>
        <dbReference type="ARBA" id="ARBA00022729"/>
    </source>
</evidence>
<dbReference type="Pfam" id="PF13855">
    <property type="entry name" value="LRR_8"/>
    <property type="match status" value="2"/>
</dbReference>
<dbReference type="Gene3D" id="3.80.10.10">
    <property type="entry name" value="Ribonuclease Inhibitor"/>
    <property type="match status" value="4"/>
</dbReference>
<evidence type="ECO:0000256" key="11">
    <source>
        <dbReference type="ARBA" id="ARBA00023180"/>
    </source>
</evidence>
<dbReference type="InterPro" id="IPR001611">
    <property type="entry name" value="Leu-rich_rpt"/>
</dbReference>
<keyword evidence="8 12" id="KW-1133">Transmembrane helix</keyword>
<dbReference type="SMART" id="SM00369">
    <property type="entry name" value="LRR_TYP"/>
    <property type="match status" value="3"/>
</dbReference>
<dbReference type="InterPro" id="IPR032675">
    <property type="entry name" value="LRR_dom_sf"/>
</dbReference>
<evidence type="ECO:0000256" key="10">
    <source>
        <dbReference type="ARBA" id="ARBA00023170"/>
    </source>
</evidence>
<name>A0A438HRG6_VITVI</name>
<sequence length="576" mass="63277">MADINASIHFLLLIFLSSTFLHLETVKLGSLLGLAWIAADGVVWCAAQGHLESSSSNSATSMLEVRTPTDDYGAAHAFGGEISHSLPDLKDLRYLDLSMNNFGGLKIPKFIGSFKRLRYLNLSGASFGGTIPPHLGNLSSLLYLDLNSYSLESVENDLHWLSGLSSLRHLNLGNIDFSKAAAYWHRAVNSLSSFLELRLPGCGLSSLPDLSLPFGNVTSLSVLDLSNNGFNSSIPHWLFNFSSLAYLDLNSNSLQGSVPDRFGFLISLEYINLSFNILIGGHLPRNLGKLCNLRTLKLSFNSISGEITELIDGLSDCVNSSSLESLDLGFNYKLDGFLPNSLGHLKNLKSLHLWSNSFVGSIPNTIGNLSSLQEFYISENQMNGIIPESVGQLSALVAADLSENPWVCVVTESHFSNLTSLIELSIKKSSPNITLVFNVNSKWIPPFKLNYLELQACHLGPKFPAWLRTQNQLKTIVLNNARISDSIPDWFWKLDLQLDRLDFSNNQLSGKVPNSLKFTENAVVDLSSNRFHGPFPHFSSNLSSLYLRDNSFSGPIPRDFGKPCPGCQILTSLGTL</sequence>
<dbReference type="PANTHER" id="PTHR48063:SF16">
    <property type="entry name" value="LRR RECEPTOR-LIKE SERINE_THREONINE-PROTEIN KINASE GSO1"/>
    <property type="match status" value="1"/>
</dbReference>
<protein>
    <submittedName>
        <fullName evidence="13">LRR receptor-like serine/threonine-protein kinase FLS2</fullName>
    </submittedName>
</protein>
<keyword evidence="9 12" id="KW-0472">Membrane</keyword>
<evidence type="ECO:0000313" key="14">
    <source>
        <dbReference type="Proteomes" id="UP000288805"/>
    </source>
</evidence>
<dbReference type="Pfam" id="PF00560">
    <property type="entry name" value="LRR_1"/>
    <property type="match status" value="5"/>
</dbReference>